<evidence type="ECO:0000313" key="9">
    <source>
        <dbReference type="Proteomes" id="UP000237144"/>
    </source>
</evidence>
<dbReference type="Proteomes" id="UP000237144">
    <property type="component" value="Unassembled WGS sequence"/>
</dbReference>
<dbReference type="OrthoDB" id="9971853at2759"/>
<evidence type="ECO:0000256" key="4">
    <source>
        <dbReference type="SAM" id="MobiDB-lite"/>
    </source>
</evidence>
<dbReference type="PANTHER" id="PTHR31308">
    <property type="match status" value="1"/>
</dbReference>
<dbReference type="AlphaFoldDB" id="A0A2S5BIM3"/>
<evidence type="ECO:0000313" key="8">
    <source>
        <dbReference type="EMBL" id="POY76605.1"/>
    </source>
</evidence>
<dbReference type="Pfam" id="PF18564">
    <property type="entry name" value="Glyco_hydro_5_C"/>
    <property type="match status" value="1"/>
</dbReference>
<reference evidence="8 9" key="1">
    <citation type="journal article" date="2018" name="Front. Microbiol.">
        <title>Prospects for Fungal Bioremediation of Acidic Radioactive Waste Sites: Characterization and Genome Sequence of Rhodotorula taiwanensis MD1149.</title>
        <authorList>
            <person name="Tkavc R."/>
            <person name="Matrosova V.Y."/>
            <person name="Grichenko O.E."/>
            <person name="Gostincar C."/>
            <person name="Volpe R.P."/>
            <person name="Klimenkova P."/>
            <person name="Gaidamakova E.K."/>
            <person name="Zhou C.E."/>
            <person name="Stewart B.J."/>
            <person name="Lyman M.G."/>
            <person name="Malfatti S.A."/>
            <person name="Rubinfeld B."/>
            <person name="Courtot M."/>
            <person name="Singh J."/>
            <person name="Dalgard C.L."/>
            <person name="Hamilton T."/>
            <person name="Frey K.G."/>
            <person name="Gunde-Cimerman N."/>
            <person name="Dugan L."/>
            <person name="Daly M.J."/>
        </authorList>
    </citation>
    <scope>NUCLEOTIDE SEQUENCE [LARGE SCALE GENOMIC DNA]</scope>
    <source>
        <strain evidence="8 9">MD1149</strain>
    </source>
</reference>
<keyword evidence="5" id="KW-0472">Membrane</keyword>
<dbReference type="InterPro" id="IPR041036">
    <property type="entry name" value="GH5_C"/>
</dbReference>
<evidence type="ECO:0000256" key="3">
    <source>
        <dbReference type="ARBA" id="ARBA00023295"/>
    </source>
</evidence>
<keyword evidence="3" id="KW-0326">Glycosidase</keyword>
<dbReference type="Gene3D" id="3.20.20.80">
    <property type="entry name" value="Glycosidases"/>
    <property type="match status" value="2"/>
</dbReference>
<feature type="domain" description="Glycoside hydrolase family 5 C-terminal" evidence="7">
    <location>
        <begin position="639"/>
        <end position="703"/>
    </location>
</feature>
<sequence length="835" mass="92818">MAPVPTKSPVTGHAVPEHYVHASSAHFRATDGRTVLLRGINLTSSAKTPRGQPGQKLEGFWEGAKSGDMSWVGRILELDEADEHLQRLKWWGFTCLRFVTTWEAIEHAGPGKYDTEYFDYVVALLRKCKEYGFRVYIDPHQDLWSRFSGGSGAPYWTILACGLEPQNFTKTRAAVIECEWPDAEHPDPASFPKMIWATNYARLAVQTIFTLFFAGREYAPKCIIDGVNIQDYLQEHFINAYRKLGEAIAKAGDLLDETVIGWDSLNEPNAGYVGVDDLSHHGKESVLRVGPMPTGLQAMRMGMGERMEVENWKSGPLGPKRDGSVVVDPQGTIAWLVPEAEPNGRSPWGWQRDPGWQLGTCLWAQHGVWNVETGEILKAAYFSECHGRPVEFGADFWLPFFLKWVPVVREVHPEAILFAHSPVFQIPPRIESPELKDRVAFSSHFYDGLTLITKHWNWFNADAIGILRGKYASVVLGVKVGEAAIRRCMRDQLGVLRQDGFDAIGQVPFMMGEIGIPYDLDDKRSYKTGNYAQQVRALDASLSACDGKNLMNYTTWCYCPDNCHLTGDRWNGEDLSVWSPDDILHPGSGPNGAASESSSGGSSPTDTKGRNSPASDAPLDPEHPINLNDGARGLPAFVRPYPLKTVGTPTNLEFDIKTSKFKLEVKVEADDVADADLPTEIYVPLSHYASHPQHMSFDVREADRRHRLTGTLRNPKAGDIGDETVVVGEGGDVNPPDDSARDLALKVKISAGRYELDAEKQLLRWYYPRPASGSMTATIEFERVGGAIPLWISQWYRGGFDRVEQKNWNGNFCSLVGVTLVGLIGVTVTATSFFR</sequence>
<keyword evidence="9" id="KW-1185">Reference proteome</keyword>
<comment type="caution">
    <text evidence="8">The sequence shown here is derived from an EMBL/GenBank/DDBJ whole genome shotgun (WGS) entry which is preliminary data.</text>
</comment>
<feature type="transmembrane region" description="Helical" evidence="5">
    <location>
        <begin position="815"/>
        <end position="834"/>
    </location>
</feature>
<keyword evidence="5" id="KW-0812">Transmembrane</keyword>
<keyword evidence="2" id="KW-0378">Hydrolase</keyword>
<gene>
    <name evidence="8" type="ORF">BMF94_0195</name>
</gene>
<dbReference type="GO" id="GO:0000272">
    <property type="term" value="P:polysaccharide catabolic process"/>
    <property type="evidence" value="ECO:0007669"/>
    <property type="project" value="InterPro"/>
</dbReference>
<comment type="similarity">
    <text evidence="1">Belongs to the glycosyl hydrolase 5 (cellulase A) family.</text>
</comment>
<feature type="domain" description="Glycoside hydrolase family 5" evidence="6">
    <location>
        <begin position="68"/>
        <end position="144"/>
    </location>
</feature>
<dbReference type="PANTHER" id="PTHR31308:SF6">
    <property type="entry name" value="GLYCOSIDE HYDROLASE FAMILY 5 C-TERMINAL DOMAIN-CONTAINING PROTEIN"/>
    <property type="match status" value="1"/>
</dbReference>
<evidence type="ECO:0000256" key="2">
    <source>
        <dbReference type="ARBA" id="ARBA00022801"/>
    </source>
</evidence>
<name>A0A2S5BIM3_9BASI</name>
<dbReference type="InterPro" id="IPR001547">
    <property type="entry name" value="Glyco_hydro_5"/>
</dbReference>
<evidence type="ECO:0000259" key="7">
    <source>
        <dbReference type="Pfam" id="PF18564"/>
    </source>
</evidence>
<dbReference type="FunFam" id="3.20.20.80:FF:000122">
    <property type="entry name" value="Glycoside hydrolase"/>
    <property type="match status" value="1"/>
</dbReference>
<accession>A0A2S5BIM3</accession>
<proteinExistence type="inferred from homology"/>
<feature type="compositionally biased region" description="Low complexity" evidence="4">
    <location>
        <begin position="586"/>
        <end position="604"/>
    </location>
</feature>
<dbReference type="Gene3D" id="2.60.40.1180">
    <property type="entry name" value="Golgi alpha-mannosidase II"/>
    <property type="match status" value="1"/>
</dbReference>
<evidence type="ECO:0000259" key="6">
    <source>
        <dbReference type="Pfam" id="PF00150"/>
    </source>
</evidence>
<dbReference type="EMBL" id="PJQD01000002">
    <property type="protein sequence ID" value="POY76605.1"/>
    <property type="molecule type" value="Genomic_DNA"/>
</dbReference>
<dbReference type="InterPro" id="IPR017853">
    <property type="entry name" value="GH"/>
</dbReference>
<dbReference type="STRING" id="741276.A0A2S5BIM3"/>
<dbReference type="GO" id="GO:1904462">
    <property type="term" value="P:ergosteryl 3-beta-D-glucoside catabolic process"/>
    <property type="evidence" value="ECO:0007669"/>
    <property type="project" value="TreeGrafter"/>
</dbReference>
<evidence type="ECO:0008006" key="10">
    <source>
        <dbReference type="Google" id="ProtNLM"/>
    </source>
</evidence>
<dbReference type="Pfam" id="PF00150">
    <property type="entry name" value="Cellulase"/>
    <property type="match status" value="1"/>
</dbReference>
<dbReference type="InterPro" id="IPR013780">
    <property type="entry name" value="Glyco_hydro_b"/>
</dbReference>
<dbReference type="SUPFAM" id="SSF51445">
    <property type="entry name" value="(Trans)glycosidases"/>
    <property type="match status" value="1"/>
</dbReference>
<evidence type="ECO:0000256" key="1">
    <source>
        <dbReference type="ARBA" id="ARBA00005641"/>
    </source>
</evidence>
<organism evidence="8 9">
    <name type="scientific">Rhodotorula taiwanensis</name>
    <dbReference type="NCBI Taxonomy" id="741276"/>
    <lineage>
        <taxon>Eukaryota</taxon>
        <taxon>Fungi</taxon>
        <taxon>Dikarya</taxon>
        <taxon>Basidiomycota</taxon>
        <taxon>Pucciniomycotina</taxon>
        <taxon>Microbotryomycetes</taxon>
        <taxon>Sporidiobolales</taxon>
        <taxon>Sporidiobolaceae</taxon>
        <taxon>Rhodotorula</taxon>
    </lineage>
</organism>
<evidence type="ECO:0000256" key="5">
    <source>
        <dbReference type="SAM" id="Phobius"/>
    </source>
</evidence>
<protein>
    <recommendedName>
        <fullName evidence="10">Glycoside hydrolase family 5 domain-containing protein</fullName>
    </recommendedName>
</protein>
<dbReference type="GO" id="GO:0050295">
    <property type="term" value="F:steryl-beta-glucosidase activity"/>
    <property type="evidence" value="ECO:0007669"/>
    <property type="project" value="TreeGrafter"/>
</dbReference>
<keyword evidence="5" id="KW-1133">Transmembrane helix</keyword>
<feature type="region of interest" description="Disordered" evidence="4">
    <location>
        <begin position="577"/>
        <end position="631"/>
    </location>
</feature>
<dbReference type="InterPro" id="IPR052066">
    <property type="entry name" value="Glycosphingolipid_Hydrolases"/>
</dbReference>